<organism evidence="2 3">
    <name type="scientific">Variovorax rhizosphaerae</name>
    <dbReference type="NCBI Taxonomy" id="1836200"/>
    <lineage>
        <taxon>Bacteria</taxon>
        <taxon>Pseudomonadati</taxon>
        <taxon>Pseudomonadota</taxon>
        <taxon>Betaproteobacteria</taxon>
        <taxon>Burkholderiales</taxon>
        <taxon>Comamonadaceae</taxon>
        <taxon>Variovorax</taxon>
    </lineage>
</organism>
<dbReference type="EMBL" id="JBBKZT010000001">
    <property type="protein sequence ID" value="MEJ8845668.1"/>
    <property type="molecule type" value="Genomic_DNA"/>
</dbReference>
<accession>A0ABU8WDU4</accession>
<dbReference type="Proteomes" id="UP001385892">
    <property type="component" value="Unassembled WGS sequence"/>
</dbReference>
<evidence type="ECO:0000313" key="3">
    <source>
        <dbReference type="Proteomes" id="UP001385892"/>
    </source>
</evidence>
<protein>
    <recommendedName>
        <fullName evidence="4">DUF3396 domain-containing protein</fullName>
    </recommendedName>
</protein>
<evidence type="ECO:0000313" key="2">
    <source>
        <dbReference type="EMBL" id="MEJ8845668.1"/>
    </source>
</evidence>
<dbReference type="RefSeq" id="WP_340340823.1">
    <property type="nucleotide sequence ID" value="NZ_JBBKZT010000001.1"/>
</dbReference>
<feature type="region of interest" description="Disordered" evidence="1">
    <location>
        <begin position="51"/>
        <end position="71"/>
    </location>
</feature>
<reference evidence="2 3" key="1">
    <citation type="submission" date="2024-03" db="EMBL/GenBank/DDBJ databases">
        <title>Novel species of the genus Variovorax.</title>
        <authorList>
            <person name="Liu Q."/>
            <person name="Xin Y.-H."/>
        </authorList>
    </citation>
    <scope>NUCLEOTIDE SEQUENCE [LARGE SCALE GENOMIC DNA]</scope>
    <source>
        <strain evidence="2 3">KACC 18900</strain>
    </source>
</reference>
<sequence>MALSAPPFTSSPSLICDWIELKVLTTSHGKFRLGSLKRLWDKSREIEESDPEGVLIREEYTDSSGVSGPDDEVFMDSITGEIGERIEALGAAYPFEIDSRNRLCVIEPASSGGFVYLFCLLLTYSNGRELLDGSWLPRVDNHVRDLFQACSTVAAAGEVRGHAISFGWPRPNHNPPFLQRLREVYRLFGEGIVVDRPAPGVSNFPKDEEIDVIAWRPRRDRTAGTEYMLGQVASGDNWMGKPLAGRPIANFHRNWFTRCPASVAKGYIFIPHAVPPIDSLGTRRERIDAITVRYGTIIDRLRLPALTDEGVQFSMTESAVQVERQANLPEIREWVIEQINSLKAATA</sequence>
<comment type="caution">
    <text evidence="2">The sequence shown here is derived from an EMBL/GenBank/DDBJ whole genome shotgun (WGS) entry which is preliminary data.</text>
</comment>
<evidence type="ECO:0008006" key="4">
    <source>
        <dbReference type="Google" id="ProtNLM"/>
    </source>
</evidence>
<gene>
    <name evidence="2" type="ORF">WKW82_03370</name>
</gene>
<name>A0ABU8WDU4_9BURK</name>
<proteinExistence type="predicted"/>
<evidence type="ECO:0000256" key="1">
    <source>
        <dbReference type="SAM" id="MobiDB-lite"/>
    </source>
</evidence>
<keyword evidence="3" id="KW-1185">Reference proteome</keyword>